<dbReference type="AlphaFoldDB" id="A0A8H8D741"/>
<organism evidence="1 2">
    <name type="scientific">Ajellomyces capsulatus</name>
    <name type="common">Darling's disease fungus</name>
    <name type="synonym">Histoplasma capsulatum</name>
    <dbReference type="NCBI Taxonomy" id="5037"/>
    <lineage>
        <taxon>Eukaryota</taxon>
        <taxon>Fungi</taxon>
        <taxon>Dikarya</taxon>
        <taxon>Ascomycota</taxon>
        <taxon>Pezizomycotina</taxon>
        <taxon>Eurotiomycetes</taxon>
        <taxon>Eurotiomycetidae</taxon>
        <taxon>Onygenales</taxon>
        <taxon>Ajellomycetaceae</taxon>
        <taxon>Histoplasma</taxon>
    </lineage>
</organism>
<name>A0A8H8D741_AJECA</name>
<reference evidence="1 2" key="1">
    <citation type="submission" date="2021-01" db="EMBL/GenBank/DDBJ databases">
        <title>Chromosome-level genome assembly of a human fungal pathogen reveals clustering of transcriptionally co-regulated genes.</title>
        <authorList>
            <person name="Voorhies M."/>
            <person name="Cohen S."/>
            <person name="Shea T.P."/>
            <person name="Petrus S."/>
            <person name="Munoz J.F."/>
            <person name="Poplawski S."/>
            <person name="Goldman W.E."/>
            <person name="Michael T."/>
            <person name="Cuomo C.A."/>
            <person name="Sil A."/>
            <person name="Beyhan S."/>
        </authorList>
    </citation>
    <scope>NUCLEOTIDE SEQUENCE [LARGE SCALE GENOMIC DNA]</scope>
    <source>
        <strain evidence="1 2">G184AR</strain>
    </source>
</reference>
<sequence length="496" mass="56928">MESTLSTSHPSLPGRTSIEYLPAEIKIEILCLLPDLESLRDVVKASPGFHSIYQFDRRRILARLLTRTTPLAILAEVASLPVLRRSSDRGSLKGTEEVGILGFAKSFLNTYNELCYFSRHSVGDGRDMKKNVGTDADVERGNKEEIKNRRVNGVNFTYSKDKGLSAQFCALSLDELLVVVRQHFIVHAISEDFAMSCLRLNPFTGKRYENGTGSGGGDEILLLSEAESYRIRRALYRVEMLGFMHTVWNVHDPNYYITFLQSLPPWEVEEIHCIRNYMYQIYLTSSPETNRSSNKSVIDGQGRVANRARVRSRMRGRASGIGVGIGGPDLEDDVDFDLAVDDQREQYLTRGLEFLWQWFHLSDQVKPCPVMKAKVNTGTNGNKIMKISQQRMINPATWVIESHSTNASFFLTRALNPSVTGFFWPIIERSEKLISDADWSRANLGWEWLHKKNSKYLCQMHNCYNRKWGYVFWDQRRLTKMGLTEEMRWEYAPFVD</sequence>
<dbReference type="EMBL" id="JAEVHI010000001">
    <property type="protein sequence ID" value="KAG5303257.1"/>
    <property type="molecule type" value="Genomic_DNA"/>
</dbReference>
<evidence type="ECO:0000313" key="1">
    <source>
        <dbReference type="EMBL" id="KAG5303257.1"/>
    </source>
</evidence>
<dbReference type="VEuPathDB" id="FungiDB:I7I52_01202"/>
<accession>A0A8H8D741</accession>
<dbReference type="OrthoDB" id="5304511at2759"/>
<comment type="caution">
    <text evidence="1">The sequence shown here is derived from an EMBL/GenBank/DDBJ whole genome shotgun (WGS) entry which is preliminary data.</text>
</comment>
<protein>
    <recommendedName>
        <fullName evidence="3">F-box domain-containing protein</fullName>
    </recommendedName>
</protein>
<proteinExistence type="predicted"/>
<evidence type="ECO:0008006" key="3">
    <source>
        <dbReference type="Google" id="ProtNLM"/>
    </source>
</evidence>
<dbReference type="Proteomes" id="UP000670092">
    <property type="component" value="Unassembled WGS sequence"/>
</dbReference>
<evidence type="ECO:0000313" key="2">
    <source>
        <dbReference type="Proteomes" id="UP000670092"/>
    </source>
</evidence>
<gene>
    <name evidence="1" type="ORF">I7I52_01202</name>
</gene>